<name>L1QMA1_9CLOT</name>
<accession>L1QMA1</accession>
<proteinExistence type="predicted"/>
<dbReference type="PROSITE" id="PS50975">
    <property type="entry name" value="ATP_GRASP"/>
    <property type="match status" value="1"/>
</dbReference>
<protein>
    <submittedName>
        <fullName evidence="6">ATP-grasp domain protein</fullName>
    </submittedName>
</protein>
<evidence type="ECO:0000256" key="4">
    <source>
        <dbReference type="PROSITE-ProRule" id="PRU00409"/>
    </source>
</evidence>
<dbReference type="AlphaFoldDB" id="L1QMA1"/>
<evidence type="ECO:0000313" key="6">
    <source>
        <dbReference type="EMBL" id="EKY29071.1"/>
    </source>
</evidence>
<dbReference type="InterPro" id="IPR011761">
    <property type="entry name" value="ATP-grasp"/>
</dbReference>
<keyword evidence="1" id="KW-0436">Ligase</keyword>
<dbReference type="Pfam" id="PF02655">
    <property type="entry name" value="ATP-grasp_3"/>
    <property type="match status" value="1"/>
</dbReference>
<dbReference type="GO" id="GO:0046872">
    <property type="term" value="F:metal ion binding"/>
    <property type="evidence" value="ECO:0007669"/>
    <property type="project" value="InterPro"/>
</dbReference>
<comment type="caution">
    <text evidence="6">The sequence shown here is derived from an EMBL/GenBank/DDBJ whole genome shotgun (WGS) entry which is preliminary data.</text>
</comment>
<dbReference type="InterPro" id="IPR052032">
    <property type="entry name" value="ATP-dep_AA_Ligase"/>
</dbReference>
<keyword evidence="2 4" id="KW-0547">Nucleotide-binding</keyword>
<dbReference type="Gene3D" id="3.30.1490.20">
    <property type="entry name" value="ATP-grasp fold, A domain"/>
    <property type="match status" value="1"/>
</dbReference>
<reference evidence="6 7" key="1">
    <citation type="submission" date="2012-05" db="EMBL/GenBank/DDBJ databases">
        <authorList>
            <person name="Weinstock G."/>
            <person name="Sodergren E."/>
            <person name="Lobos E.A."/>
            <person name="Fulton L."/>
            <person name="Fulton R."/>
            <person name="Courtney L."/>
            <person name="Fronick C."/>
            <person name="O'Laughlin M."/>
            <person name="Godfrey J."/>
            <person name="Wilson R.M."/>
            <person name="Miner T."/>
            <person name="Farmer C."/>
            <person name="Delehaunty K."/>
            <person name="Cordes M."/>
            <person name="Minx P."/>
            <person name="Tomlinson C."/>
            <person name="Chen J."/>
            <person name="Wollam A."/>
            <person name="Pepin K.H."/>
            <person name="Bhonagiri V."/>
            <person name="Zhang X."/>
            <person name="Suruliraj S."/>
            <person name="Warren W."/>
            <person name="Mitreva M."/>
            <person name="Mardis E.R."/>
            <person name="Wilson R.K."/>
        </authorList>
    </citation>
    <scope>NUCLEOTIDE SEQUENCE [LARGE SCALE GENOMIC DNA]</scope>
    <source>
        <strain evidence="6 7">DSM 1785</strain>
    </source>
</reference>
<dbReference type="PATRIC" id="fig|545697.3.peg.423"/>
<dbReference type="GO" id="GO:0005524">
    <property type="term" value="F:ATP binding"/>
    <property type="evidence" value="ECO:0007669"/>
    <property type="project" value="UniProtKB-UniRule"/>
</dbReference>
<feature type="domain" description="ATP-grasp" evidence="5">
    <location>
        <begin position="116"/>
        <end position="292"/>
    </location>
</feature>
<dbReference type="Gene3D" id="3.40.50.20">
    <property type="match status" value="1"/>
</dbReference>
<dbReference type="RefSeq" id="WP_005210502.1">
    <property type="nucleotide sequence ID" value="NZ_KB291607.1"/>
</dbReference>
<dbReference type="InterPro" id="IPR003806">
    <property type="entry name" value="ATP-grasp_PylC-type"/>
</dbReference>
<gene>
    <name evidence="6" type="ORF">HMPREF0216_00430</name>
</gene>
<evidence type="ECO:0000256" key="3">
    <source>
        <dbReference type="ARBA" id="ARBA00022840"/>
    </source>
</evidence>
<dbReference type="PANTHER" id="PTHR43585">
    <property type="entry name" value="FUMIPYRROLE BIOSYNTHESIS PROTEIN C"/>
    <property type="match status" value="1"/>
</dbReference>
<dbReference type="Pfam" id="PF21360">
    <property type="entry name" value="PylC-like_N"/>
    <property type="match status" value="1"/>
</dbReference>
<dbReference type="Gene3D" id="3.30.470.20">
    <property type="entry name" value="ATP-grasp fold, B domain"/>
    <property type="match status" value="1"/>
</dbReference>
<dbReference type="GO" id="GO:0016874">
    <property type="term" value="F:ligase activity"/>
    <property type="evidence" value="ECO:0007669"/>
    <property type="project" value="UniProtKB-KW"/>
</dbReference>
<evidence type="ECO:0000259" key="5">
    <source>
        <dbReference type="PROSITE" id="PS50975"/>
    </source>
</evidence>
<evidence type="ECO:0000256" key="2">
    <source>
        <dbReference type="ARBA" id="ARBA00022741"/>
    </source>
</evidence>
<dbReference type="SUPFAM" id="SSF56059">
    <property type="entry name" value="Glutathione synthetase ATP-binding domain-like"/>
    <property type="match status" value="1"/>
</dbReference>
<dbReference type="PANTHER" id="PTHR43585:SF2">
    <property type="entry name" value="ATP-GRASP ENZYME FSQD"/>
    <property type="match status" value="1"/>
</dbReference>
<keyword evidence="7" id="KW-1185">Reference proteome</keyword>
<dbReference type="HOGENOM" id="CLU_052967_0_0_9"/>
<dbReference type="InterPro" id="IPR048764">
    <property type="entry name" value="PylC_N"/>
</dbReference>
<dbReference type="STRING" id="545697.HMPREF0216_00430"/>
<dbReference type="eggNOG" id="COG2232">
    <property type="taxonomic scope" value="Bacteria"/>
</dbReference>
<dbReference type="NCBIfam" id="NF009406">
    <property type="entry name" value="PRK12767.1-5"/>
    <property type="match status" value="1"/>
</dbReference>
<sequence length="320" mass="37173">MNLLFLSSGRRYKLLEYFTKEFEGFGKIIAVDYDRLAPSLYVADNYYNVPKIDDERYIDIIKDICKRENIKGIISLIDPELSILARHIDDFKEMGVTCFLSNYESIEICFNKYKMYKFLTDNNFKCAKTYIDFEEFKNDYTLRKINFPVIVKPICGSASIGINKVYTLEEVEFLLGKFPNLIIQDYLDGIEIGVDAYVDMISKETVSIFAKEKIRLRSGETDKSKSYKSDKLFNLVIELISDLKLVGPIDIDMFKIGNEYYISEINPRFGGGYPHAYECGEDFTKLIRNNLSGVENKKNIGTYKDEIYAIKYDDILIKYV</sequence>
<evidence type="ECO:0000313" key="7">
    <source>
        <dbReference type="Proteomes" id="UP000010420"/>
    </source>
</evidence>
<dbReference type="Proteomes" id="UP000010420">
    <property type="component" value="Unassembled WGS sequence"/>
</dbReference>
<evidence type="ECO:0000256" key="1">
    <source>
        <dbReference type="ARBA" id="ARBA00022598"/>
    </source>
</evidence>
<dbReference type="EMBL" id="AMEZ01000013">
    <property type="protein sequence ID" value="EKY29071.1"/>
    <property type="molecule type" value="Genomic_DNA"/>
</dbReference>
<keyword evidence="3 4" id="KW-0067">ATP-binding</keyword>
<dbReference type="InterPro" id="IPR013815">
    <property type="entry name" value="ATP_grasp_subdomain_1"/>
</dbReference>
<organism evidence="6 7">
    <name type="scientific">Clostridium celatum DSM 1785</name>
    <dbReference type="NCBI Taxonomy" id="545697"/>
    <lineage>
        <taxon>Bacteria</taxon>
        <taxon>Bacillati</taxon>
        <taxon>Bacillota</taxon>
        <taxon>Clostridia</taxon>
        <taxon>Eubacteriales</taxon>
        <taxon>Clostridiaceae</taxon>
        <taxon>Clostridium</taxon>
    </lineage>
</organism>